<proteinExistence type="predicted"/>
<protein>
    <submittedName>
        <fullName evidence="1">DOPA 4,5-dioxygenase family protein</fullName>
    </submittedName>
</protein>
<dbReference type="PANTHER" id="PTHR36423">
    <property type="entry name" value="AFR070WP"/>
    <property type="match status" value="1"/>
</dbReference>
<sequence>MAESAIHDFHAHLYFDPEEVERARAVAEAAHERFGVAVGHFHQRPVGPHPRGSVQLTVPTDQFGDVAQWLTLNRNGLTVFAHAETGDDVADHTRHVVWFGPSEQLDLSIFGL</sequence>
<dbReference type="InterPro" id="IPR014980">
    <property type="entry name" value="DOPA_dioxygen"/>
</dbReference>
<gene>
    <name evidence="1" type="ORF">LZ538_04845</name>
</gene>
<dbReference type="PIRSF" id="PIRSF028139">
    <property type="entry name" value="DOPA-diox_rel_Mll2280"/>
    <property type="match status" value="1"/>
</dbReference>
<dbReference type="RefSeq" id="WP_249830888.1">
    <property type="nucleotide sequence ID" value="NZ_JAMGBE010000002.1"/>
</dbReference>
<dbReference type="Proteomes" id="UP001165342">
    <property type="component" value="Unassembled WGS sequence"/>
</dbReference>
<evidence type="ECO:0000313" key="1">
    <source>
        <dbReference type="EMBL" id="MCL6729385.1"/>
    </source>
</evidence>
<comment type="caution">
    <text evidence="1">The sequence shown here is derived from an EMBL/GenBank/DDBJ whole genome shotgun (WGS) entry which is preliminary data.</text>
</comment>
<dbReference type="SUPFAM" id="SSF143410">
    <property type="entry name" value="DOPA-like"/>
    <property type="match status" value="1"/>
</dbReference>
<name>A0ABT0S0K3_9SPHN</name>
<dbReference type="PANTHER" id="PTHR36423:SF2">
    <property type="entry name" value="AFR070WP"/>
    <property type="match status" value="1"/>
</dbReference>
<evidence type="ECO:0000313" key="2">
    <source>
        <dbReference type="Proteomes" id="UP001165342"/>
    </source>
</evidence>
<accession>A0ABT0S0K3</accession>
<dbReference type="Pfam" id="PF08883">
    <property type="entry name" value="DOPA_dioxygen"/>
    <property type="match status" value="1"/>
</dbReference>
<dbReference type="EMBL" id="JAMGBE010000002">
    <property type="protein sequence ID" value="MCL6729385.1"/>
    <property type="molecule type" value="Genomic_DNA"/>
</dbReference>
<dbReference type="InterPro" id="IPR023389">
    <property type="entry name" value="DOPA-like_sf"/>
</dbReference>
<reference evidence="1" key="1">
    <citation type="submission" date="2022-05" db="EMBL/GenBank/DDBJ databases">
        <authorList>
            <person name="Jo J.-H."/>
            <person name="Im W.-T."/>
        </authorList>
    </citation>
    <scope>NUCLEOTIDE SEQUENCE</scope>
    <source>
        <strain evidence="1">SE220</strain>
    </source>
</reference>
<keyword evidence="2" id="KW-1185">Reference proteome</keyword>
<dbReference type="Gene3D" id="3.30.70.1240">
    <property type="entry name" value="DOPA-like domains"/>
    <property type="match status" value="1"/>
</dbReference>
<organism evidence="1 2">
    <name type="scientific">Sphingomonas hankyongi</name>
    <dbReference type="NCBI Taxonomy" id="2908209"/>
    <lineage>
        <taxon>Bacteria</taxon>
        <taxon>Pseudomonadati</taxon>
        <taxon>Pseudomonadota</taxon>
        <taxon>Alphaproteobacteria</taxon>
        <taxon>Sphingomonadales</taxon>
        <taxon>Sphingomonadaceae</taxon>
        <taxon>Sphingomonas</taxon>
    </lineage>
</organism>